<keyword evidence="6 9" id="KW-1133">Transmembrane helix</keyword>
<feature type="transmembrane region" description="Helical" evidence="9">
    <location>
        <begin position="45"/>
        <end position="66"/>
    </location>
</feature>
<evidence type="ECO:0000256" key="6">
    <source>
        <dbReference type="ARBA" id="ARBA00022989"/>
    </source>
</evidence>
<evidence type="ECO:0000256" key="7">
    <source>
        <dbReference type="ARBA" id="ARBA00023136"/>
    </source>
</evidence>
<evidence type="ECO:0000256" key="8">
    <source>
        <dbReference type="PIRNR" id="PIRNR037778"/>
    </source>
</evidence>
<reference evidence="10 11" key="1">
    <citation type="submission" date="2006-11" db="EMBL/GenBank/DDBJ databases">
        <authorList>
            <consortium name="Laboratoire de Microbiologie (Universite Bourgogne)"/>
            <consortium name="GENOME Express"/>
            <consortium name="UMR Oenologie Ampelologie (Universite Bordeaux 2)"/>
            <person name="Guzzo J."/>
        </authorList>
    </citation>
    <scope>NUCLEOTIDE SEQUENCE [LARGE SCALE GENOMIC DNA]</scope>
    <source>
        <strain evidence="10 11">ATCC BAA-1163</strain>
    </source>
</reference>
<evidence type="ECO:0000256" key="9">
    <source>
        <dbReference type="SAM" id="Phobius"/>
    </source>
</evidence>
<evidence type="ECO:0000313" key="10">
    <source>
        <dbReference type="EMBL" id="EAV39497.1"/>
    </source>
</evidence>
<dbReference type="PIRSF" id="PIRSF037778">
    <property type="entry name" value="UCP037778_transp_RibU"/>
    <property type="match status" value="1"/>
</dbReference>
<dbReference type="GO" id="GO:0005886">
    <property type="term" value="C:plasma membrane"/>
    <property type="evidence" value="ECO:0007669"/>
    <property type="project" value="UniProtKB-SubCell"/>
</dbReference>
<name>A0NJ08_OENOE</name>
<keyword evidence="7 8" id="KW-0472">Membrane</keyword>
<evidence type="ECO:0000313" key="11">
    <source>
        <dbReference type="Proteomes" id="UP000003346"/>
    </source>
</evidence>
<sequence>MIESRKKLRILMITVLFSAVSFILMIFPQVPIIPGASFLKLELSIIPLLLLAHFFGIRYGLLGVLLRSVLHLILLNQGVITWIGLPINIVAVIVYMLILSYLRRKNVWLAIIASTIALTLVEIFANIFFALPLYAEFMNYNIGKIIGLGKYILLMVLPFNLIEGLVWGFVYYPIEKIFEKIFPQTIMIE</sequence>
<accession>A0NJ08</accession>
<evidence type="ECO:0000256" key="2">
    <source>
        <dbReference type="ARBA" id="ARBA00005540"/>
    </source>
</evidence>
<dbReference type="PANTHER" id="PTHR38438">
    <property type="entry name" value="RIBOFLAVIN TRANSPORTER RIBU"/>
    <property type="match status" value="1"/>
</dbReference>
<evidence type="ECO:0000256" key="3">
    <source>
        <dbReference type="ARBA" id="ARBA00022448"/>
    </source>
</evidence>
<organism evidence="10 11">
    <name type="scientific">Oenococcus oeni ATCC BAA-1163</name>
    <dbReference type="NCBI Taxonomy" id="379360"/>
    <lineage>
        <taxon>Bacteria</taxon>
        <taxon>Bacillati</taxon>
        <taxon>Bacillota</taxon>
        <taxon>Bacilli</taxon>
        <taxon>Lactobacillales</taxon>
        <taxon>Lactobacillaceae</taxon>
        <taxon>Oenococcus</taxon>
    </lineage>
</organism>
<protein>
    <recommendedName>
        <fullName evidence="8">Riboflavin transporter</fullName>
    </recommendedName>
</protein>
<comment type="subcellular location">
    <subcellularLocation>
        <location evidence="1">Cell membrane</location>
        <topology evidence="1">Multi-pass membrane protein</topology>
    </subcellularLocation>
</comment>
<keyword evidence="4 8" id="KW-1003">Cell membrane</keyword>
<dbReference type="Pfam" id="PF12822">
    <property type="entry name" value="ECF_trnsprt"/>
    <property type="match status" value="1"/>
</dbReference>
<dbReference type="InterPro" id="IPR025720">
    <property type="entry name" value="RibU"/>
</dbReference>
<feature type="transmembrane region" description="Helical" evidence="9">
    <location>
        <begin position="78"/>
        <end position="102"/>
    </location>
</feature>
<dbReference type="EMBL" id="AAUV01000049">
    <property type="protein sequence ID" value="EAV39497.1"/>
    <property type="molecule type" value="Genomic_DNA"/>
</dbReference>
<dbReference type="PANTHER" id="PTHR38438:SF1">
    <property type="entry name" value="RIBOFLAVIN TRANSPORTER RIBU"/>
    <property type="match status" value="1"/>
</dbReference>
<dbReference type="Proteomes" id="UP000003346">
    <property type="component" value="Unassembled WGS sequence"/>
</dbReference>
<comment type="function">
    <text evidence="8">Probably a riboflavin-binding protein that interacts with the energy-coupling factor (ECF) ABC-transporter complex.</text>
</comment>
<proteinExistence type="inferred from homology"/>
<comment type="similarity">
    <text evidence="2 8">Belongs to the prokaryotic riboflavin transporter (P-RFT) (TC 2.A.87) family.</text>
</comment>
<evidence type="ECO:0000256" key="4">
    <source>
        <dbReference type="ARBA" id="ARBA00022475"/>
    </source>
</evidence>
<evidence type="ECO:0000256" key="5">
    <source>
        <dbReference type="ARBA" id="ARBA00022692"/>
    </source>
</evidence>
<dbReference type="AlphaFoldDB" id="A0NJ08"/>
<dbReference type="Gene3D" id="1.10.1760.20">
    <property type="match status" value="1"/>
</dbReference>
<feature type="transmembrane region" description="Helical" evidence="9">
    <location>
        <begin position="151"/>
        <end position="174"/>
    </location>
</feature>
<keyword evidence="3 8" id="KW-0813">Transport</keyword>
<keyword evidence="5 9" id="KW-0812">Transmembrane</keyword>
<comment type="caution">
    <text evidence="10">The sequence shown here is derived from an EMBL/GenBank/DDBJ whole genome shotgun (WGS) entry which is preliminary data.</text>
</comment>
<dbReference type="GO" id="GO:0032217">
    <property type="term" value="F:riboflavin transmembrane transporter activity"/>
    <property type="evidence" value="ECO:0007669"/>
    <property type="project" value="UniProtKB-UniRule"/>
</dbReference>
<feature type="transmembrane region" description="Helical" evidence="9">
    <location>
        <begin position="12"/>
        <end position="33"/>
    </location>
</feature>
<dbReference type="InterPro" id="IPR024529">
    <property type="entry name" value="ECF_trnsprt_substrate-spec"/>
</dbReference>
<dbReference type="HOGENOM" id="CLU_086673_2_1_9"/>
<feature type="transmembrane region" description="Helical" evidence="9">
    <location>
        <begin position="108"/>
        <end position="131"/>
    </location>
</feature>
<evidence type="ECO:0000256" key="1">
    <source>
        <dbReference type="ARBA" id="ARBA00004651"/>
    </source>
</evidence>
<gene>
    <name evidence="10" type="ORF">OENOO_54011</name>
</gene>